<comment type="caution">
    <text evidence="1">The sequence shown here is derived from an EMBL/GenBank/DDBJ whole genome shotgun (WGS) entry which is preliminary data.</text>
</comment>
<dbReference type="Proteomes" id="UP000315648">
    <property type="component" value="Unassembled WGS sequence"/>
</dbReference>
<organism evidence="1 2">
    <name type="scientific">Rariglobus hedericola</name>
    <dbReference type="NCBI Taxonomy" id="2597822"/>
    <lineage>
        <taxon>Bacteria</taxon>
        <taxon>Pseudomonadati</taxon>
        <taxon>Verrucomicrobiota</taxon>
        <taxon>Opitutia</taxon>
        <taxon>Opitutales</taxon>
        <taxon>Opitutaceae</taxon>
        <taxon>Rariglobus</taxon>
    </lineage>
</organism>
<dbReference type="EMBL" id="VMBG01000002">
    <property type="protein sequence ID" value="TSJ77523.1"/>
    <property type="molecule type" value="Genomic_DNA"/>
</dbReference>
<evidence type="ECO:0000313" key="2">
    <source>
        <dbReference type="Proteomes" id="UP000315648"/>
    </source>
</evidence>
<gene>
    <name evidence="1" type="ORF">FPL22_15675</name>
</gene>
<keyword evidence="2" id="KW-1185">Reference proteome</keyword>
<dbReference type="RefSeq" id="WP_144353944.1">
    <property type="nucleotide sequence ID" value="NZ_CBCRVV010000037.1"/>
</dbReference>
<reference evidence="1 2" key="1">
    <citation type="submission" date="2019-07" db="EMBL/GenBank/DDBJ databases">
        <title>Description of 53C-WASEF.</title>
        <authorList>
            <person name="Pitt A."/>
            <person name="Hahn M.W."/>
        </authorList>
    </citation>
    <scope>NUCLEOTIDE SEQUENCE [LARGE SCALE GENOMIC DNA]</scope>
    <source>
        <strain evidence="1 2">53C-WASEF</strain>
    </source>
</reference>
<name>A0A556QLL5_9BACT</name>
<proteinExistence type="predicted"/>
<dbReference type="AlphaFoldDB" id="A0A556QLL5"/>
<accession>A0A556QLL5</accession>
<sequence>MFWTSVVFAATPPEFEFTKTLLPNSKHVSTEMVSGRLNGSAISIYRGKESIESVVAALEKHFGKKLIFEESDSSWRETGRLFGQAGHGETTAHGQYLLDQLRVNIFIFQLIMEDYKTNSVVLIIEPK</sequence>
<evidence type="ECO:0000313" key="1">
    <source>
        <dbReference type="EMBL" id="TSJ77523.1"/>
    </source>
</evidence>
<protein>
    <submittedName>
        <fullName evidence="1">Uncharacterized protein</fullName>
    </submittedName>
</protein>